<keyword evidence="2" id="KW-0812">Transmembrane</keyword>
<feature type="transmembrane region" description="Helical" evidence="2">
    <location>
        <begin position="405"/>
        <end position="425"/>
    </location>
</feature>
<dbReference type="InterPro" id="IPR024425">
    <property type="entry name" value="LiaF-like_C"/>
</dbReference>
<feature type="domain" description="Phage shock protein PspC N-terminal" evidence="3">
    <location>
        <begin position="6"/>
        <end position="60"/>
    </location>
</feature>
<dbReference type="AlphaFoldDB" id="A0A8J3ZBQ7"/>
<evidence type="ECO:0000256" key="1">
    <source>
        <dbReference type="SAM" id="MobiDB-lite"/>
    </source>
</evidence>
<dbReference type="Proteomes" id="UP000612585">
    <property type="component" value="Unassembled WGS sequence"/>
</dbReference>
<feature type="transmembrane region" description="Helical" evidence="2">
    <location>
        <begin position="31"/>
        <end position="58"/>
    </location>
</feature>
<name>A0A8J3ZBQ7_9ACTN</name>
<feature type="compositionally biased region" description="Basic and acidic residues" evidence="1">
    <location>
        <begin position="230"/>
        <end position="241"/>
    </location>
</feature>
<evidence type="ECO:0008006" key="7">
    <source>
        <dbReference type="Google" id="ProtNLM"/>
    </source>
</evidence>
<dbReference type="Pfam" id="PF04024">
    <property type="entry name" value="PspC"/>
    <property type="match status" value="1"/>
</dbReference>
<organism evidence="5 6">
    <name type="scientific">Virgisporangium aurantiacum</name>
    <dbReference type="NCBI Taxonomy" id="175570"/>
    <lineage>
        <taxon>Bacteria</taxon>
        <taxon>Bacillati</taxon>
        <taxon>Actinomycetota</taxon>
        <taxon>Actinomycetes</taxon>
        <taxon>Micromonosporales</taxon>
        <taxon>Micromonosporaceae</taxon>
        <taxon>Virgisporangium</taxon>
    </lineage>
</organism>
<sequence>MAKYGLVRPVTGRHFAGVCAAVGRATNTDPILWRVLFAVLTLFGGVGLLAYLIGWLLIPADGDTASPVEAVLGRGTSRTSAPVAVIGTIVAILVFALVASEGLRPAVVGALVVLGAAVLLSRGTLQRPGQPNNIPFGAQPFGAPMVPPSPHTPWMATAAPATMPTVVPPVVPTAAASAAPTVPMPADRIESPASEPTVQKSPLAEETAEAAEGAQTADGVPAGTDPADGPESRTDDARQEEVAAATTHAVISEPDETLTLPEPPQPPNLPYGQAFAPHGPFAPPGPYPPAFGPIPQTQTRRLPLYGPYPPIPGAGLPWDAPVSVDPMSHYPGMPFSGPPAPKPKVKRPKSRLGKVTVYATAIALGTLATVHLLGASIAGSAYFAVALAVVGLGLVAGAWVGRARLLIPLGIALSIGLLASTASSMDGPHRAGRPEQFNPTTIIEVNENNPYTRDTGDHTLDFTQVDFNGQQITFEATNDVGRIEIILPPNVDVTVRAKVEVGDARVFNSRWGGLSDQWRTVVDYGADGPDSGGSLQLTISVDVGNLEVHR</sequence>
<dbReference type="Pfam" id="PF09922">
    <property type="entry name" value="LiaF-like_C"/>
    <property type="match status" value="1"/>
</dbReference>
<evidence type="ECO:0000259" key="4">
    <source>
        <dbReference type="Pfam" id="PF09922"/>
    </source>
</evidence>
<feature type="compositionally biased region" description="Pro residues" evidence="1">
    <location>
        <begin position="280"/>
        <end position="292"/>
    </location>
</feature>
<evidence type="ECO:0000259" key="3">
    <source>
        <dbReference type="Pfam" id="PF04024"/>
    </source>
</evidence>
<evidence type="ECO:0000313" key="6">
    <source>
        <dbReference type="Proteomes" id="UP000612585"/>
    </source>
</evidence>
<gene>
    <name evidence="5" type="ORF">Vau01_062620</name>
</gene>
<feature type="transmembrane region" description="Helical" evidence="2">
    <location>
        <begin position="355"/>
        <end position="374"/>
    </location>
</feature>
<evidence type="ECO:0000256" key="2">
    <source>
        <dbReference type="SAM" id="Phobius"/>
    </source>
</evidence>
<proteinExistence type="predicted"/>
<accession>A0A8J3ZBQ7</accession>
<keyword evidence="2" id="KW-0472">Membrane</keyword>
<feature type="transmembrane region" description="Helical" evidence="2">
    <location>
        <begin position="79"/>
        <end position="100"/>
    </location>
</feature>
<dbReference type="InterPro" id="IPR007168">
    <property type="entry name" value="Phageshock_PspC_N"/>
</dbReference>
<reference evidence="5" key="1">
    <citation type="submission" date="2021-01" db="EMBL/GenBank/DDBJ databases">
        <title>Whole genome shotgun sequence of Virgisporangium aurantiacum NBRC 16421.</title>
        <authorList>
            <person name="Komaki H."/>
            <person name="Tamura T."/>
        </authorList>
    </citation>
    <scope>NUCLEOTIDE SEQUENCE</scope>
    <source>
        <strain evidence="5">NBRC 16421</strain>
    </source>
</reference>
<feature type="domain" description="Cell wall-active antibiotics response LiaF-like C-terminal" evidence="4">
    <location>
        <begin position="455"/>
        <end position="548"/>
    </location>
</feature>
<keyword evidence="2" id="KW-1133">Transmembrane helix</keyword>
<protein>
    <recommendedName>
        <fullName evidence="7">Phage shock protein C (PspC) family protein</fullName>
    </recommendedName>
</protein>
<evidence type="ECO:0000313" key="5">
    <source>
        <dbReference type="EMBL" id="GIJ58746.1"/>
    </source>
</evidence>
<dbReference type="EMBL" id="BOPG01000043">
    <property type="protein sequence ID" value="GIJ58746.1"/>
    <property type="molecule type" value="Genomic_DNA"/>
</dbReference>
<dbReference type="RefSeq" id="WP_203999993.1">
    <property type="nucleotide sequence ID" value="NZ_BOPG01000043.1"/>
</dbReference>
<feature type="region of interest" description="Disordered" evidence="1">
    <location>
        <begin position="178"/>
        <end position="306"/>
    </location>
</feature>
<comment type="caution">
    <text evidence="5">The sequence shown here is derived from an EMBL/GenBank/DDBJ whole genome shotgun (WGS) entry which is preliminary data.</text>
</comment>
<feature type="transmembrane region" description="Helical" evidence="2">
    <location>
        <begin position="380"/>
        <end position="400"/>
    </location>
</feature>
<keyword evidence="6" id="KW-1185">Reference proteome</keyword>